<feature type="domain" description="HTH tetR-type" evidence="3">
    <location>
        <begin position="7"/>
        <end position="67"/>
    </location>
</feature>
<evidence type="ECO:0000259" key="3">
    <source>
        <dbReference type="PROSITE" id="PS50977"/>
    </source>
</evidence>
<name>A0ABP7P091_9SPHI</name>
<dbReference type="InterPro" id="IPR050624">
    <property type="entry name" value="HTH-type_Tx_Regulator"/>
</dbReference>
<keyword evidence="5" id="KW-1185">Reference proteome</keyword>
<reference evidence="5" key="1">
    <citation type="journal article" date="2019" name="Int. J. Syst. Evol. Microbiol.">
        <title>The Global Catalogue of Microorganisms (GCM) 10K type strain sequencing project: providing services to taxonomists for standard genome sequencing and annotation.</title>
        <authorList>
            <consortium name="The Broad Institute Genomics Platform"/>
            <consortium name="The Broad Institute Genome Sequencing Center for Infectious Disease"/>
            <person name="Wu L."/>
            <person name="Ma J."/>
        </authorList>
    </citation>
    <scope>NUCLEOTIDE SEQUENCE [LARGE SCALE GENOMIC DNA]</scope>
    <source>
        <strain evidence="5">JCM 16601</strain>
    </source>
</reference>
<proteinExistence type="predicted"/>
<dbReference type="RefSeq" id="WP_259092850.1">
    <property type="nucleotide sequence ID" value="NZ_BAAAZC010000002.1"/>
</dbReference>
<dbReference type="InterPro" id="IPR001647">
    <property type="entry name" value="HTH_TetR"/>
</dbReference>
<dbReference type="PRINTS" id="PR00455">
    <property type="entry name" value="HTHTETR"/>
</dbReference>
<protein>
    <recommendedName>
        <fullName evidence="3">HTH tetR-type domain-containing protein</fullName>
    </recommendedName>
</protein>
<keyword evidence="1 2" id="KW-0238">DNA-binding</keyword>
<dbReference type="EMBL" id="BAAAZC010000002">
    <property type="protein sequence ID" value="GAA3957447.1"/>
    <property type="molecule type" value="Genomic_DNA"/>
</dbReference>
<dbReference type="PANTHER" id="PTHR43479:SF11">
    <property type="entry name" value="ACREF_ENVCD OPERON REPRESSOR-RELATED"/>
    <property type="match status" value="1"/>
</dbReference>
<dbReference type="InterPro" id="IPR009057">
    <property type="entry name" value="Homeodomain-like_sf"/>
</dbReference>
<sequence length="196" mass="22758">MKVDENDKVKEEIIKASGVVFERYGYLRVSMQDISNECKKGRSTLYHYFKNKEEVLDAVCYKLFSHCVEESVASISKRRSFSANMESFNSIKIKNLREVVLKYKLVIDDLKQDPSLLILKSRAFAEDEVAAVKQMIRWGIENKDIAELSEEDTQFLAETLSAAFKSFEQEIMIFGRFPQFETKIAWLSQMLHKGLM</sequence>
<evidence type="ECO:0000313" key="4">
    <source>
        <dbReference type="EMBL" id="GAA3957447.1"/>
    </source>
</evidence>
<dbReference type="PANTHER" id="PTHR43479">
    <property type="entry name" value="ACREF/ENVCD OPERON REPRESSOR-RELATED"/>
    <property type="match status" value="1"/>
</dbReference>
<comment type="caution">
    <text evidence="4">The sequence shown here is derived from an EMBL/GenBank/DDBJ whole genome shotgun (WGS) entry which is preliminary data.</text>
</comment>
<dbReference type="Gene3D" id="1.10.10.60">
    <property type="entry name" value="Homeodomain-like"/>
    <property type="match status" value="1"/>
</dbReference>
<dbReference type="Pfam" id="PF00440">
    <property type="entry name" value="TetR_N"/>
    <property type="match status" value="1"/>
</dbReference>
<evidence type="ECO:0000313" key="5">
    <source>
        <dbReference type="Proteomes" id="UP001500742"/>
    </source>
</evidence>
<dbReference type="Proteomes" id="UP001500742">
    <property type="component" value="Unassembled WGS sequence"/>
</dbReference>
<dbReference type="Gene3D" id="1.10.357.10">
    <property type="entry name" value="Tetracycline Repressor, domain 2"/>
    <property type="match status" value="1"/>
</dbReference>
<dbReference type="SUPFAM" id="SSF46689">
    <property type="entry name" value="Homeodomain-like"/>
    <property type="match status" value="1"/>
</dbReference>
<feature type="DNA-binding region" description="H-T-H motif" evidence="2">
    <location>
        <begin position="30"/>
        <end position="49"/>
    </location>
</feature>
<evidence type="ECO:0000256" key="1">
    <source>
        <dbReference type="ARBA" id="ARBA00023125"/>
    </source>
</evidence>
<accession>A0ABP7P091</accession>
<evidence type="ECO:0000256" key="2">
    <source>
        <dbReference type="PROSITE-ProRule" id="PRU00335"/>
    </source>
</evidence>
<organism evidence="4 5">
    <name type="scientific">Mucilaginibacter dorajii</name>
    <dbReference type="NCBI Taxonomy" id="692994"/>
    <lineage>
        <taxon>Bacteria</taxon>
        <taxon>Pseudomonadati</taxon>
        <taxon>Bacteroidota</taxon>
        <taxon>Sphingobacteriia</taxon>
        <taxon>Sphingobacteriales</taxon>
        <taxon>Sphingobacteriaceae</taxon>
        <taxon>Mucilaginibacter</taxon>
    </lineage>
</organism>
<gene>
    <name evidence="4" type="ORF">GCM10022210_00750</name>
</gene>
<dbReference type="PROSITE" id="PS50977">
    <property type="entry name" value="HTH_TETR_2"/>
    <property type="match status" value="1"/>
</dbReference>